<dbReference type="GO" id="GO:0004386">
    <property type="term" value="F:helicase activity"/>
    <property type="evidence" value="ECO:0007669"/>
    <property type="project" value="UniProtKB-KW"/>
</dbReference>
<dbReference type="GO" id="GO:0016787">
    <property type="term" value="F:hydrolase activity"/>
    <property type="evidence" value="ECO:0007669"/>
    <property type="project" value="UniProtKB-KW"/>
</dbReference>
<keyword evidence="2" id="KW-0378">Hydrolase</keyword>
<name>A0A6C0IXR8_9ZZZZ</name>
<dbReference type="GO" id="GO:0005524">
    <property type="term" value="F:ATP binding"/>
    <property type="evidence" value="ECO:0007669"/>
    <property type="project" value="UniProtKB-KW"/>
</dbReference>
<keyword evidence="1" id="KW-0547">Nucleotide-binding</keyword>
<dbReference type="PROSITE" id="PS51192">
    <property type="entry name" value="HELICASE_ATP_BIND_1"/>
    <property type="match status" value="1"/>
</dbReference>
<dbReference type="PANTHER" id="PTHR11274:SF0">
    <property type="entry name" value="GENERAL TRANSCRIPTION AND DNA REPAIR FACTOR IIH HELICASE SUBUNIT XPB"/>
    <property type="match status" value="1"/>
</dbReference>
<evidence type="ECO:0000313" key="7">
    <source>
        <dbReference type="EMBL" id="QHT98108.1"/>
    </source>
</evidence>
<evidence type="ECO:0000256" key="3">
    <source>
        <dbReference type="ARBA" id="ARBA00022806"/>
    </source>
</evidence>
<dbReference type="InterPro" id="IPR027417">
    <property type="entry name" value="P-loop_NTPase"/>
</dbReference>
<evidence type="ECO:0000256" key="1">
    <source>
        <dbReference type="ARBA" id="ARBA00022741"/>
    </source>
</evidence>
<evidence type="ECO:0000256" key="4">
    <source>
        <dbReference type="ARBA" id="ARBA00022840"/>
    </source>
</evidence>
<keyword evidence="4" id="KW-0067">ATP-binding</keyword>
<keyword evidence="3" id="KW-0347">Helicase</keyword>
<reference evidence="7" key="1">
    <citation type="journal article" date="2020" name="Nature">
        <title>Giant virus diversity and host interactions through global metagenomics.</title>
        <authorList>
            <person name="Schulz F."/>
            <person name="Roux S."/>
            <person name="Paez-Espino D."/>
            <person name="Jungbluth S."/>
            <person name="Walsh D.A."/>
            <person name="Denef V.J."/>
            <person name="McMahon K.D."/>
            <person name="Konstantinidis K.T."/>
            <person name="Eloe-Fadrosh E.A."/>
            <person name="Kyrpides N.C."/>
            <person name="Woyke T."/>
        </authorList>
    </citation>
    <scope>NUCLEOTIDE SEQUENCE</scope>
    <source>
        <strain evidence="7">GVMAG-M-3300025626-8</strain>
    </source>
</reference>
<evidence type="ECO:0000259" key="6">
    <source>
        <dbReference type="PROSITE" id="PS51192"/>
    </source>
</evidence>
<sequence length="475" mass="53920">MNIIDKRGFTFFPSQEQLKLLQKELRFKAEVKVEYGMPKKSFISYKSNTDGSVSVPRAWGVKNIAKAKSTFREGSNIDDSAQLREDFKLDATRSQDVAIDCITNVLNIPIENGGGMGLISLPCGGGKTVLFIYLLIKVIRKKAIIVVHTNQLADQWEERFNFFCPNIKIGRVQGSTIFIDNCDVVICMLQTLSMKEDLDPMLFDDFSVLGIDECHLVCTETFSKILTRWGTKYNFGLSATPTRKDKLEKVLFAHIGGLIYSGTREKVPLRVVFEYPDVSECTELINPKTKKPDHVGMITSLVEDEKRTRLIASKAVENMMSKVLVLSERRNHLERIMHYIIAINGDYESEIGLYRGKMKPEKLKNSETKSIILGTYSIASVGLDIKGLNTLILATPRSDVVQASGRIQRDISPLFEKKIVDIYDKFSVFTGQYAKRLQFYKASHFEISEMKRRNDPESDLNPQPKRQLQIDTTLI</sequence>
<dbReference type="CDD" id="cd17926">
    <property type="entry name" value="DEXHc_RE"/>
    <property type="match status" value="1"/>
</dbReference>
<dbReference type="AlphaFoldDB" id="A0A6C0IXR8"/>
<dbReference type="InterPro" id="IPR050615">
    <property type="entry name" value="ATP-dep_DNA_Helicase"/>
</dbReference>
<dbReference type="Gene3D" id="3.40.50.300">
    <property type="entry name" value="P-loop containing nucleotide triphosphate hydrolases"/>
    <property type="match status" value="2"/>
</dbReference>
<dbReference type="GO" id="GO:0003677">
    <property type="term" value="F:DNA binding"/>
    <property type="evidence" value="ECO:0007669"/>
    <property type="project" value="InterPro"/>
</dbReference>
<feature type="compositionally biased region" description="Polar residues" evidence="5">
    <location>
        <begin position="460"/>
        <end position="475"/>
    </location>
</feature>
<feature type="domain" description="Helicase ATP-binding" evidence="6">
    <location>
        <begin position="108"/>
        <end position="259"/>
    </location>
</feature>
<dbReference type="InterPro" id="IPR006935">
    <property type="entry name" value="Helicase/UvrB_N"/>
</dbReference>
<dbReference type="Pfam" id="PF04851">
    <property type="entry name" value="ResIII"/>
    <property type="match status" value="1"/>
</dbReference>
<accession>A0A6C0IXR8</accession>
<evidence type="ECO:0000256" key="5">
    <source>
        <dbReference type="SAM" id="MobiDB-lite"/>
    </source>
</evidence>
<dbReference type="PANTHER" id="PTHR11274">
    <property type="entry name" value="RAD25/XP-B DNA REPAIR HELICASE"/>
    <property type="match status" value="1"/>
</dbReference>
<dbReference type="SMART" id="SM00487">
    <property type="entry name" value="DEXDc"/>
    <property type="match status" value="1"/>
</dbReference>
<evidence type="ECO:0000256" key="2">
    <source>
        <dbReference type="ARBA" id="ARBA00022801"/>
    </source>
</evidence>
<organism evidence="7">
    <name type="scientific">viral metagenome</name>
    <dbReference type="NCBI Taxonomy" id="1070528"/>
    <lineage>
        <taxon>unclassified sequences</taxon>
        <taxon>metagenomes</taxon>
        <taxon>organismal metagenomes</taxon>
    </lineage>
</organism>
<dbReference type="SUPFAM" id="SSF52540">
    <property type="entry name" value="P-loop containing nucleoside triphosphate hydrolases"/>
    <property type="match status" value="1"/>
</dbReference>
<feature type="region of interest" description="Disordered" evidence="5">
    <location>
        <begin position="451"/>
        <end position="475"/>
    </location>
</feature>
<dbReference type="InterPro" id="IPR014001">
    <property type="entry name" value="Helicase_ATP-bd"/>
</dbReference>
<dbReference type="EMBL" id="MN740287">
    <property type="protein sequence ID" value="QHT98108.1"/>
    <property type="molecule type" value="Genomic_DNA"/>
</dbReference>
<proteinExistence type="predicted"/>
<protein>
    <recommendedName>
        <fullName evidence="6">Helicase ATP-binding domain-containing protein</fullName>
    </recommendedName>
</protein>